<reference evidence="2" key="1">
    <citation type="journal article" date="2023" name="G3 (Bethesda)">
        <title>A reference genome for the long-term kleptoplast-retaining sea slug Elysia crispata morphotype clarki.</title>
        <authorList>
            <person name="Eastman K.E."/>
            <person name="Pendleton A.L."/>
            <person name="Shaikh M.A."/>
            <person name="Suttiyut T."/>
            <person name="Ogas R."/>
            <person name="Tomko P."/>
            <person name="Gavelis G."/>
            <person name="Widhalm J.R."/>
            <person name="Wisecaver J.H."/>
        </authorList>
    </citation>
    <scope>NUCLEOTIDE SEQUENCE</scope>
    <source>
        <strain evidence="2">ECLA1</strain>
    </source>
</reference>
<keyword evidence="1" id="KW-0472">Membrane</keyword>
<keyword evidence="1" id="KW-0812">Transmembrane</keyword>
<dbReference type="Proteomes" id="UP001283361">
    <property type="component" value="Unassembled WGS sequence"/>
</dbReference>
<comment type="caution">
    <text evidence="2">The sequence shown here is derived from an EMBL/GenBank/DDBJ whole genome shotgun (WGS) entry which is preliminary data.</text>
</comment>
<evidence type="ECO:0000313" key="2">
    <source>
        <dbReference type="EMBL" id="KAK3758365.1"/>
    </source>
</evidence>
<protein>
    <submittedName>
        <fullName evidence="2">Uncharacterized protein</fullName>
    </submittedName>
</protein>
<evidence type="ECO:0000256" key="1">
    <source>
        <dbReference type="SAM" id="Phobius"/>
    </source>
</evidence>
<name>A0AAE0YWS9_9GAST</name>
<feature type="transmembrane region" description="Helical" evidence="1">
    <location>
        <begin position="57"/>
        <end position="77"/>
    </location>
</feature>
<sequence>MSPHFTDRAAIVLVNSPEVVLRALSFQCEWTFTDLSCRFLYGWISVEASSRWHKISVLIWPTFLYVAFCVILMVLAYCDGNTQTFGNLREAALTRPVENELQDLD</sequence>
<dbReference type="AlphaFoldDB" id="A0AAE0YWS9"/>
<organism evidence="2 3">
    <name type="scientific">Elysia crispata</name>
    <name type="common">lettuce slug</name>
    <dbReference type="NCBI Taxonomy" id="231223"/>
    <lineage>
        <taxon>Eukaryota</taxon>
        <taxon>Metazoa</taxon>
        <taxon>Spiralia</taxon>
        <taxon>Lophotrochozoa</taxon>
        <taxon>Mollusca</taxon>
        <taxon>Gastropoda</taxon>
        <taxon>Heterobranchia</taxon>
        <taxon>Euthyneura</taxon>
        <taxon>Panpulmonata</taxon>
        <taxon>Sacoglossa</taxon>
        <taxon>Placobranchoidea</taxon>
        <taxon>Plakobranchidae</taxon>
        <taxon>Elysia</taxon>
    </lineage>
</organism>
<keyword evidence="3" id="KW-1185">Reference proteome</keyword>
<gene>
    <name evidence="2" type="ORF">RRG08_004185</name>
</gene>
<evidence type="ECO:0000313" key="3">
    <source>
        <dbReference type="Proteomes" id="UP001283361"/>
    </source>
</evidence>
<proteinExistence type="predicted"/>
<accession>A0AAE0YWS9</accession>
<keyword evidence="1" id="KW-1133">Transmembrane helix</keyword>
<dbReference type="EMBL" id="JAWDGP010005274">
    <property type="protein sequence ID" value="KAK3758365.1"/>
    <property type="molecule type" value="Genomic_DNA"/>
</dbReference>